<evidence type="ECO:0000313" key="3">
    <source>
        <dbReference type="Proteomes" id="UP000182284"/>
    </source>
</evidence>
<protein>
    <submittedName>
        <fullName evidence="2">Uncharacterized protein</fullName>
    </submittedName>
</protein>
<sequence>MTHHTVFDAHHRHHDPHKNHRLVQFAKLDRTARRHPIWDQLSRTDRPDTQGARPASRVVQFLRVARGHRA</sequence>
<name>A0A1G7JLR2_9RHOB</name>
<evidence type="ECO:0000256" key="1">
    <source>
        <dbReference type="SAM" id="MobiDB-lite"/>
    </source>
</evidence>
<dbReference type="OrthoDB" id="7869464at2"/>
<proteinExistence type="predicted"/>
<feature type="compositionally biased region" description="Basic residues" evidence="1">
    <location>
        <begin position="10"/>
        <end position="20"/>
    </location>
</feature>
<reference evidence="2 3" key="1">
    <citation type="submission" date="2016-10" db="EMBL/GenBank/DDBJ databases">
        <authorList>
            <person name="de Groot N.N."/>
        </authorList>
    </citation>
    <scope>NUCLEOTIDE SEQUENCE [LARGE SCALE GENOMIC DNA]</scope>
    <source>
        <strain evidence="2 3">DSM 27375</strain>
    </source>
</reference>
<accession>A0A1G7JLR2</accession>
<dbReference type="RefSeq" id="WP_074642852.1">
    <property type="nucleotide sequence ID" value="NZ_FNBL01000003.1"/>
</dbReference>
<dbReference type="Proteomes" id="UP000182284">
    <property type="component" value="Unassembled WGS sequence"/>
</dbReference>
<feature type="region of interest" description="Disordered" evidence="1">
    <location>
        <begin position="1"/>
        <end position="20"/>
    </location>
</feature>
<evidence type="ECO:0000313" key="2">
    <source>
        <dbReference type="EMBL" id="SDF25882.1"/>
    </source>
</evidence>
<dbReference type="EMBL" id="FNBL01000003">
    <property type="protein sequence ID" value="SDF25882.1"/>
    <property type="molecule type" value="Genomic_DNA"/>
</dbReference>
<gene>
    <name evidence="2" type="ORF">SAMN04488117_103133</name>
</gene>
<dbReference type="AlphaFoldDB" id="A0A1G7JLR2"/>
<organism evidence="2 3">
    <name type="scientific">Celeribacter baekdonensis</name>
    <dbReference type="NCBI Taxonomy" id="875171"/>
    <lineage>
        <taxon>Bacteria</taxon>
        <taxon>Pseudomonadati</taxon>
        <taxon>Pseudomonadota</taxon>
        <taxon>Alphaproteobacteria</taxon>
        <taxon>Rhodobacterales</taxon>
        <taxon>Roseobacteraceae</taxon>
        <taxon>Celeribacter</taxon>
    </lineage>
</organism>